<organism evidence="2 3">
    <name type="scientific">Haemophilus parainfluenzae</name>
    <dbReference type="NCBI Taxonomy" id="729"/>
    <lineage>
        <taxon>Bacteria</taxon>
        <taxon>Pseudomonadati</taxon>
        <taxon>Pseudomonadota</taxon>
        <taxon>Gammaproteobacteria</taxon>
        <taxon>Pasteurellales</taxon>
        <taxon>Pasteurellaceae</taxon>
        <taxon>Haemophilus</taxon>
    </lineage>
</organism>
<dbReference type="Proteomes" id="UP000253910">
    <property type="component" value="Unassembled WGS sequence"/>
</dbReference>
<comment type="caution">
    <text evidence="2">The sequence shown here is derived from an EMBL/GenBank/DDBJ whole genome shotgun (WGS) entry which is preliminary data.</text>
</comment>
<gene>
    <name evidence="2" type="ORF">DPV87_02240</name>
</gene>
<reference evidence="2 3" key="1">
    <citation type="submission" date="2018-05" db="EMBL/GenBank/DDBJ databases">
        <title>Draft Genome Sequences for a Diverse set of 7 Haemophilus Species.</title>
        <authorList>
            <person name="Nichols M."/>
            <person name="Topaz N."/>
            <person name="Wang X."/>
            <person name="Wang X."/>
            <person name="Boxrud D."/>
        </authorList>
    </citation>
    <scope>NUCLEOTIDE SEQUENCE [LARGE SCALE GENOMIC DNA]</scope>
    <source>
        <strain evidence="2 3">C2008001710</strain>
    </source>
</reference>
<evidence type="ECO:0000313" key="3">
    <source>
        <dbReference type="Proteomes" id="UP000253910"/>
    </source>
</evidence>
<evidence type="ECO:0008006" key="4">
    <source>
        <dbReference type="Google" id="ProtNLM"/>
    </source>
</evidence>
<dbReference type="EMBL" id="QEPW01000003">
    <property type="protein sequence ID" value="RDE95608.1"/>
    <property type="molecule type" value="Genomic_DNA"/>
</dbReference>
<feature type="signal peptide" evidence="1">
    <location>
        <begin position="1"/>
        <end position="33"/>
    </location>
</feature>
<protein>
    <recommendedName>
        <fullName evidence="4">RAQPRD family integrative conjugative element protein</fullName>
    </recommendedName>
</protein>
<name>A0A369Z1Z2_HAEPA</name>
<sequence length="116" mass="12738">MESVSSKEFSVTKNIFSLSLAIGLLFGAISAQATEQEHLAQAIKQLDAAKLSLQRAAASAKVSAKSREYFDYASVHQDIATVQAGIKQYINPSRAIPRNPKAIRNLKEDYLNLRSQ</sequence>
<dbReference type="NCBIfam" id="TIGR01690">
    <property type="entry name" value="ICE_RAQPRD"/>
    <property type="match status" value="1"/>
</dbReference>
<dbReference type="AlphaFoldDB" id="A0A369Z1Z2"/>
<evidence type="ECO:0000256" key="1">
    <source>
        <dbReference type="SAM" id="SignalP"/>
    </source>
</evidence>
<accession>A0A369Z1Z2</accession>
<keyword evidence="1" id="KW-0732">Signal</keyword>
<evidence type="ECO:0000313" key="2">
    <source>
        <dbReference type="EMBL" id="RDE95608.1"/>
    </source>
</evidence>
<proteinExistence type="predicted"/>
<dbReference type="Pfam" id="PF09686">
    <property type="entry name" value="Plasmid_RAQPRD"/>
    <property type="match status" value="1"/>
</dbReference>
<dbReference type="InterPro" id="IPR019110">
    <property type="entry name" value="Uncharacterised_RAQPRD"/>
</dbReference>
<feature type="chain" id="PRO_5016595570" description="RAQPRD family integrative conjugative element protein" evidence="1">
    <location>
        <begin position="34"/>
        <end position="116"/>
    </location>
</feature>